<accession>A0ABN1TPL2</accession>
<sequence>MTESFDRSGTGSSKWARAGRGRIALGLADMDLPGPAAIGAALAERARHPAFGYTVADPDGPRLVADWYRRRHGAVVDPAWVLCLPCGPRTAMRLLLDAAAPLVRGRTAVAAAPEWGGFAGLCAAAGLPFTAVPPGRADDPSGLPVDRFAAQRPGVLLVSSPHNPTGRLRTAAEVGALAELAAAEDGLLVADEVHGDLVHPDHGLPHPVAVAVADPAAARHTVTVGSVGKTFNTSGIPSCWLLVPDPGLRDRVRDRAAALGVWEGGLLEQIVQRAALAEGGDWLDGLLRHLVAARDLALAALGPAVLARPQASYLLWLDGAALGLPPERAREQAMTERDVELADGSDFGAPRPGLLRLNYALPLPRLECALHRLARS</sequence>
<feature type="domain" description="Aminotransferase class I/classII large" evidence="6">
    <location>
        <begin position="51"/>
        <end position="372"/>
    </location>
</feature>
<dbReference type="PANTHER" id="PTHR43525:SF1">
    <property type="entry name" value="PROTEIN MALY"/>
    <property type="match status" value="1"/>
</dbReference>
<organism evidence="7 8">
    <name type="scientific">Kitasatospora arboriphila</name>
    <dbReference type="NCBI Taxonomy" id="258052"/>
    <lineage>
        <taxon>Bacteria</taxon>
        <taxon>Bacillati</taxon>
        <taxon>Actinomycetota</taxon>
        <taxon>Actinomycetes</taxon>
        <taxon>Kitasatosporales</taxon>
        <taxon>Streptomycetaceae</taxon>
        <taxon>Kitasatospora</taxon>
    </lineage>
</organism>
<evidence type="ECO:0000256" key="1">
    <source>
        <dbReference type="ARBA" id="ARBA00001933"/>
    </source>
</evidence>
<dbReference type="InterPro" id="IPR051798">
    <property type="entry name" value="Class-II_PLP-Dep_Aminotrans"/>
</dbReference>
<evidence type="ECO:0000256" key="4">
    <source>
        <dbReference type="ARBA" id="ARBA00023239"/>
    </source>
</evidence>
<proteinExistence type="inferred from homology"/>
<comment type="similarity">
    <text evidence="5">Belongs to the class-II pyridoxal-phosphate-dependent aminotransferase family. MalY/PatB cystathionine beta-lyase subfamily.</text>
</comment>
<keyword evidence="7" id="KW-0808">Transferase</keyword>
<dbReference type="Proteomes" id="UP001499987">
    <property type="component" value="Unassembled WGS sequence"/>
</dbReference>
<dbReference type="EMBL" id="BAAALD010000045">
    <property type="protein sequence ID" value="GAA1097075.1"/>
    <property type="molecule type" value="Genomic_DNA"/>
</dbReference>
<keyword evidence="3" id="KW-0663">Pyridoxal phosphate</keyword>
<dbReference type="InterPro" id="IPR015422">
    <property type="entry name" value="PyrdxlP-dep_Trfase_small"/>
</dbReference>
<dbReference type="CDD" id="cd00609">
    <property type="entry name" value="AAT_like"/>
    <property type="match status" value="1"/>
</dbReference>
<dbReference type="InterPro" id="IPR015421">
    <property type="entry name" value="PyrdxlP-dep_Trfase_major"/>
</dbReference>
<dbReference type="EC" id="4.4.1.13" evidence="2"/>
<evidence type="ECO:0000256" key="2">
    <source>
        <dbReference type="ARBA" id="ARBA00012224"/>
    </source>
</evidence>
<name>A0ABN1TPL2_9ACTN</name>
<comment type="cofactor">
    <cofactor evidence="1">
        <name>pyridoxal 5'-phosphate</name>
        <dbReference type="ChEBI" id="CHEBI:597326"/>
    </cofactor>
</comment>
<dbReference type="PANTHER" id="PTHR43525">
    <property type="entry name" value="PROTEIN MALY"/>
    <property type="match status" value="1"/>
</dbReference>
<keyword evidence="4" id="KW-0456">Lyase</keyword>
<dbReference type="Gene3D" id="3.40.640.10">
    <property type="entry name" value="Type I PLP-dependent aspartate aminotransferase-like (Major domain)"/>
    <property type="match status" value="1"/>
</dbReference>
<dbReference type="SUPFAM" id="SSF53383">
    <property type="entry name" value="PLP-dependent transferases"/>
    <property type="match status" value="1"/>
</dbReference>
<protein>
    <recommendedName>
        <fullName evidence="2">cysteine-S-conjugate beta-lyase</fullName>
        <ecNumber evidence="2">4.4.1.13</ecNumber>
    </recommendedName>
</protein>
<keyword evidence="8" id="KW-1185">Reference proteome</keyword>
<reference evidence="7 8" key="1">
    <citation type="journal article" date="2019" name="Int. J. Syst. Evol. Microbiol.">
        <title>The Global Catalogue of Microorganisms (GCM) 10K type strain sequencing project: providing services to taxonomists for standard genome sequencing and annotation.</title>
        <authorList>
            <consortium name="The Broad Institute Genomics Platform"/>
            <consortium name="The Broad Institute Genome Sequencing Center for Infectious Disease"/>
            <person name="Wu L."/>
            <person name="Ma J."/>
        </authorList>
    </citation>
    <scope>NUCLEOTIDE SEQUENCE [LARGE SCALE GENOMIC DNA]</scope>
    <source>
        <strain evidence="7 8">JCM 13002</strain>
    </source>
</reference>
<evidence type="ECO:0000313" key="7">
    <source>
        <dbReference type="EMBL" id="GAA1097075.1"/>
    </source>
</evidence>
<evidence type="ECO:0000256" key="5">
    <source>
        <dbReference type="ARBA" id="ARBA00037974"/>
    </source>
</evidence>
<evidence type="ECO:0000256" key="3">
    <source>
        <dbReference type="ARBA" id="ARBA00022898"/>
    </source>
</evidence>
<evidence type="ECO:0000313" key="8">
    <source>
        <dbReference type="Proteomes" id="UP001499987"/>
    </source>
</evidence>
<gene>
    <name evidence="7" type="ORF">GCM10009663_45120</name>
</gene>
<keyword evidence="7" id="KW-0032">Aminotransferase</keyword>
<dbReference type="InterPro" id="IPR015424">
    <property type="entry name" value="PyrdxlP-dep_Trfase"/>
</dbReference>
<dbReference type="InterPro" id="IPR004839">
    <property type="entry name" value="Aminotransferase_I/II_large"/>
</dbReference>
<dbReference type="RefSeq" id="WP_344625463.1">
    <property type="nucleotide sequence ID" value="NZ_BAAALD010000045.1"/>
</dbReference>
<dbReference type="Pfam" id="PF00155">
    <property type="entry name" value="Aminotran_1_2"/>
    <property type="match status" value="1"/>
</dbReference>
<evidence type="ECO:0000259" key="6">
    <source>
        <dbReference type="Pfam" id="PF00155"/>
    </source>
</evidence>
<comment type="caution">
    <text evidence="7">The sequence shown here is derived from an EMBL/GenBank/DDBJ whole genome shotgun (WGS) entry which is preliminary data.</text>
</comment>
<dbReference type="Gene3D" id="3.90.1150.10">
    <property type="entry name" value="Aspartate Aminotransferase, domain 1"/>
    <property type="match status" value="1"/>
</dbReference>
<dbReference type="GO" id="GO:0008483">
    <property type="term" value="F:transaminase activity"/>
    <property type="evidence" value="ECO:0007669"/>
    <property type="project" value="UniProtKB-KW"/>
</dbReference>